<accession>A0ABU1WVG8</accession>
<evidence type="ECO:0000313" key="2">
    <source>
        <dbReference type="EMBL" id="MDR7153288.1"/>
    </source>
</evidence>
<proteinExistence type="predicted"/>
<keyword evidence="1" id="KW-1133">Transmembrane helix</keyword>
<protein>
    <recommendedName>
        <fullName evidence="4">Phage abortive infection protein</fullName>
    </recommendedName>
</protein>
<gene>
    <name evidence="2" type="ORF">J2W40_000082</name>
</gene>
<dbReference type="Proteomes" id="UP001267638">
    <property type="component" value="Unassembled WGS sequence"/>
</dbReference>
<feature type="transmembrane region" description="Helical" evidence="1">
    <location>
        <begin position="5"/>
        <end position="24"/>
    </location>
</feature>
<organism evidence="2 3">
    <name type="scientific">Sphingobium xenophagum</name>
    <dbReference type="NCBI Taxonomy" id="121428"/>
    <lineage>
        <taxon>Bacteria</taxon>
        <taxon>Pseudomonadati</taxon>
        <taxon>Pseudomonadota</taxon>
        <taxon>Alphaproteobacteria</taxon>
        <taxon>Sphingomonadales</taxon>
        <taxon>Sphingomonadaceae</taxon>
        <taxon>Sphingobium</taxon>
    </lineage>
</organism>
<dbReference type="InterPro" id="IPR031709">
    <property type="entry name" value="PutAbiC"/>
</dbReference>
<feature type="transmembrane region" description="Helical" evidence="1">
    <location>
        <begin position="44"/>
        <end position="68"/>
    </location>
</feature>
<dbReference type="EMBL" id="JAVDWV010000001">
    <property type="protein sequence ID" value="MDR7153288.1"/>
    <property type="molecule type" value="Genomic_DNA"/>
</dbReference>
<keyword evidence="3" id="KW-1185">Reference proteome</keyword>
<comment type="caution">
    <text evidence="2">The sequence shown here is derived from an EMBL/GenBank/DDBJ whole genome shotgun (WGS) entry which is preliminary data.</text>
</comment>
<sequence>MHRWIVAVLILAVWMGWALLIVIAPENISIFHDESDKNYSSLGAFGDSFGVIASLMTTVGAVGIYMTFVADRDARKIQQFEQNFFTLVGNFESITRTINVPLQKKDKERKFSQKYHKLNRSAQFKTVKNFDGRSALSVILYLIRNEIQPDGYKDIKIVAKAYAKCFDKYVHHLGHYFRTLYQIYKLIDEKCPENKEYYARIIRAQLSNNELCLLAYNCIVGEGRLKFRNYAEEYAVFHNIHQEGLDDYEKEEIAFFIRKIKQSAFRFDKIIPITYDD</sequence>
<evidence type="ECO:0008006" key="4">
    <source>
        <dbReference type="Google" id="ProtNLM"/>
    </source>
</evidence>
<keyword evidence="1" id="KW-0812">Transmembrane</keyword>
<evidence type="ECO:0000256" key="1">
    <source>
        <dbReference type="SAM" id="Phobius"/>
    </source>
</evidence>
<dbReference type="RefSeq" id="WP_310221024.1">
    <property type="nucleotide sequence ID" value="NZ_JAVDWV010000001.1"/>
</dbReference>
<name>A0ABU1WVG8_SPHXE</name>
<dbReference type="Pfam" id="PF16872">
    <property type="entry name" value="putAbiC"/>
    <property type="match status" value="1"/>
</dbReference>
<reference evidence="2 3" key="1">
    <citation type="submission" date="2023-07" db="EMBL/GenBank/DDBJ databases">
        <title>Sorghum-associated microbial communities from plants grown in Nebraska, USA.</title>
        <authorList>
            <person name="Schachtman D."/>
        </authorList>
    </citation>
    <scope>NUCLEOTIDE SEQUENCE [LARGE SCALE GENOMIC DNA]</scope>
    <source>
        <strain evidence="2 3">4256</strain>
    </source>
</reference>
<keyword evidence="1" id="KW-0472">Membrane</keyword>
<evidence type="ECO:0000313" key="3">
    <source>
        <dbReference type="Proteomes" id="UP001267638"/>
    </source>
</evidence>